<name>A0A1H7WJE2_STIAU</name>
<evidence type="ECO:0000256" key="2">
    <source>
        <dbReference type="ARBA" id="ARBA00022645"/>
    </source>
</evidence>
<dbReference type="InterPro" id="IPR050515">
    <property type="entry name" value="Beta-lactam/transpept"/>
</dbReference>
<dbReference type="GO" id="GO:0071972">
    <property type="term" value="F:peptidoglycan L,D-transpeptidase activity"/>
    <property type="evidence" value="ECO:0007669"/>
    <property type="project" value="TreeGrafter"/>
</dbReference>
<feature type="domain" description="Penicillin-binding protein transpeptidase" evidence="4">
    <location>
        <begin position="337"/>
        <end position="602"/>
    </location>
</feature>
<dbReference type="GO" id="GO:0008658">
    <property type="term" value="F:penicillin binding"/>
    <property type="evidence" value="ECO:0007669"/>
    <property type="project" value="InterPro"/>
</dbReference>
<reference evidence="8" key="1">
    <citation type="submission" date="2016-10" db="EMBL/GenBank/DDBJ databases">
        <authorList>
            <person name="Varghese N."/>
            <person name="Submissions S."/>
        </authorList>
    </citation>
    <scope>NUCLEOTIDE SEQUENCE [LARGE SCALE GENOMIC DNA]</scope>
    <source>
        <strain evidence="8">DSM 17044</strain>
    </source>
</reference>
<organism evidence="7 8">
    <name type="scientific">Stigmatella aurantiaca</name>
    <dbReference type="NCBI Taxonomy" id="41"/>
    <lineage>
        <taxon>Bacteria</taxon>
        <taxon>Pseudomonadati</taxon>
        <taxon>Myxococcota</taxon>
        <taxon>Myxococcia</taxon>
        <taxon>Myxococcales</taxon>
        <taxon>Cystobacterineae</taxon>
        <taxon>Archangiaceae</taxon>
        <taxon>Stigmatella</taxon>
    </lineage>
</organism>
<dbReference type="PANTHER" id="PTHR30627:SF24">
    <property type="entry name" value="PENICILLIN-BINDING PROTEIN 4B"/>
    <property type="match status" value="1"/>
</dbReference>
<comment type="subcellular location">
    <subcellularLocation>
        <location evidence="1">Membrane</location>
    </subcellularLocation>
</comment>
<evidence type="ECO:0000259" key="6">
    <source>
        <dbReference type="Pfam" id="PF05223"/>
    </source>
</evidence>
<dbReference type="Pfam" id="PF00905">
    <property type="entry name" value="Transpeptidase"/>
    <property type="match status" value="1"/>
</dbReference>
<keyword evidence="3" id="KW-0472">Membrane</keyword>
<dbReference type="Gene3D" id="3.90.1310.10">
    <property type="entry name" value="Penicillin-binding protein 2a (Domain 2)"/>
    <property type="match status" value="1"/>
</dbReference>
<evidence type="ECO:0000259" key="5">
    <source>
        <dbReference type="Pfam" id="PF03717"/>
    </source>
</evidence>
<dbReference type="AlphaFoldDB" id="A0A1H7WJE2"/>
<dbReference type="RefSeq" id="WP_425442961.1">
    <property type="nucleotide sequence ID" value="NZ_FOAP01000013.1"/>
</dbReference>
<sequence>MAAVFLAGCVSVRSTPGEGPREEAQAYLQAWAAGDFAALKRQVAQPPATLEEQHRRFQSELRILSSRFQLGRVELQDEGAVASFRAVHLLQGLGEWEVASTLRFVRHQGRWWVRWSPAVLHPEAREGSRFSRLRTRPERADILDARGQPLTHVGDVITLGVEPRRIQNRAAVALALQEQVGLEPARFQKALTAPGVAPERFLPLIDVRPERYQQVRPVLAPVPGIFFRRKTARLTPAEGFAAHTLGRVGEVTAELLPRLGPTYQPGDLVGLSGLELAHEPQLAGVPSGEVRLQLPSGQARVLHRFEGTPGLPLQTTLLPEVQAAAEAALEGVLQPAALVAVDSRTGAILAVASRPLEQPLNRAFAGRYPPGSTFKTVTAEAVLATGVGVESRVVCPPSVVAGGRPFRNFEGESFGETRLRVAFAHSCNTTFVMLAAALKPGALEAAARRFGFDVPYQPGLPSPGASFPPPRDAVEQAAAAIGQGRVLATPLHMASVAAAAESGRWSAPFLVADGEKGPSATLAAGTRAPLRSLMRAVVTEGSGKAAASIEGMAGKTGTAEFGTGTPPATHAWFIGFHHGIGFSVLVEGGGVGGRVAVPIAARFASAL</sequence>
<gene>
    <name evidence="7" type="ORF">SAMN05444354_11345</name>
</gene>
<dbReference type="PANTHER" id="PTHR30627">
    <property type="entry name" value="PEPTIDOGLYCAN D,D-TRANSPEPTIDASE"/>
    <property type="match status" value="1"/>
</dbReference>
<dbReference type="GO" id="GO:0071555">
    <property type="term" value="P:cell wall organization"/>
    <property type="evidence" value="ECO:0007669"/>
    <property type="project" value="TreeGrafter"/>
</dbReference>
<keyword evidence="8" id="KW-1185">Reference proteome</keyword>
<dbReference type="GO" id="GO:0005886">
    <property type="term" value="C:plasma membrane"/>
    <property type="evidence" value="ECO:0007669"/>
    <property type="project" value="TreeGrafter"/>
</dbReference>
<keyword evidence="2" id="KW-0378">Hydrolase</keyword>
<feature type="domain" description="Penicillin-binding protein dimerisation" evidence="5">
    <location>
        <begin position="135"/>
        <end position="289"/>
    </location>
</feature>
<proteinExistence type="predicted"/>
<dbReference type="SUPFAM" id="SSF56601">
    <property type="entry name" value="beta-lactamase/transpeptidase-like"/>
    <property type="match status" value="1"/>
</dbReference>
<evidence type="ECO:0000259" key="4">
    <source>
        <dbReference type="Pfam" id="PF00905"/>
    </source>
</evidence>
<evidence type="ECO:0000256" key="1">
    <source>
        <dbReference type="ARBA" id="ARBA00004370"/>
    </source>
</evidence>
<dbReference type="GO" id="GO:0046677">
    <property type="term" value="P:response to antibiotic"/>
    <property type="evidence" value="ECO:0007669"/>
    <property type="project" value="InterPro"/>
</dbReference>
<dbReference type="InterPro" id="IPR007887">
    <property type="entry name" value="MecA_N"/>
</dbReference>
<keyword evidence="2" id="KW-0121">Carboxypeptidase</keyword>
<dbReference type="Proteomes" id="UP000182719">
    <property type="component" value="Unassembled WGS sequence"/>
</dbReference>
<dbReference type="Gene3D" id="3.40.710.10">
    <property type="entry name" value="DD-peptidase/beta-lactamase superfamily"/>
    <property type="match status" value="1"/>
</dbReference>
<evidence type="ECO:0000256" key="3">
    <source>
        <dbReference type="ARBA" id="ARBA00023136"/>
    </source>
</evidence>
<evidence type="ECO:0000313" key="8">
    <source>
        <dbReference type="Proteomes" id="UP000182719"/>
    </source>
</evidence>
<protein>
    <submittedName>
        <fullName evidence="7">Cell division protein FtsI/penicillin-binding protein 2</fullName>
    </submittedName>
</protein>
<keyword evidence="7" id="KW-0131">Cell cycle</keyword>
<dbReference type="SUPFAM" id="SSF56519">
    <property type="entry name" value="Penicillin binding protein dimerisation domain"/>
    <property type="match status" value="1"/>
</dbReference>
<accession>A0A1H7WJE2</accession>
<feature type="domain" description="NTF2-like N-terminal transpeptidase" evidence="6">
    <location>
        <begin position="20"/>
        <end position="125"/>
    </location>
</feature>
<dbReference type="InterPro" id="IPR036138">
    <property type="entry name" value="PBP_dimer_sf"/>
</dbReference>
<dbReference type="InterPro" id="IPR001460">
    <property type="entry name" value="PCN-bd_Tpept"/>
</dbReference>
<dbReference type="Pfam" id="PF05223">
    <property type="entry name" value="MecA_N"/>
    <property type="match status" value="1"/>
</dbReference>
<dbReference type="EMBL" id="FOAP01000013">
    <property type="protein sequence ID" value="SEM21686.1"/>
    <property type="molecule type" value="Genomic_DNA"/>
</dbReference>
<dbReference type="Pfam" id="PF03717">
    <property type="entry name" value="PBP_dimer"/>
    <property type="match status" value="1"/>
</dbReference>
<dbReference type="InterPro" id="IPR012338">
    <property type="entry name" value="Beta-lactam/transpept-like"/>
</dbReference>
<keyword evidence="2" id="KW-0645">Protease</keyword>
<dbReference type="InterPro" id="IPR005311">
    <property type="entry name" value="PBP_dimer"/>
</dbReference>
<dbReference type="Gene3D" id="3.30.1390.30">
    <property type="entry name" value="Penicillin-binding protein 2a, domain 3"/>
    <property type="match status" value="1"/>
</dbReference>
<dbReference type="GO" id="GO:0051301">
    <property type="term" value="P:cell division"/>
    <property type="evidence" value="ECO:0007669"/>
    <property type="project" value="UniProtKB-KW"/>
</dbReference>
<evidence type="ECO:0000313" key="7">
    <source>
        <dbReference type="EMBL" id="SEM21686.1"/>
    </source>
</evidence>
<keyword evidence="7" id="KW-0132">Cell division</keyword>